<evidence type="ECO:0000313" key="1">
    <source>
        <dbReference type="EMBL" id="KAF6744683.1"/>
    </source>
</evidence>
<dbReference type="Proteomes" id="UP000521943">
    <property type="component" value="Unassembled WGS sequence"/>
</dbReference>
<protein>
    <recommendedName>
        <fullName evidence="3">F-box domain-containing protein</fullName>
    </recommendedName>
</protein>
<reference evidence="1 2" key="1">
    <citation type="submission" date="2020-07" db="EMBL/GenBank/DDBJ databases">
        <title>Comparative genomics of pyrophilous fungi reveals a link between fire events and developmental genes.</title>
        <authorList>
            <consortium name="DOE Joint Genome Institute"/>
            <person name="Steindorff A.S."/>
            <person name="Carver A."/>
            <person name="Calhoun S."/>
            <person name="Stillman K."/>
            <person name="Liu H."/>
            <person name="Lipzen A."/>
            <person name="Pangilinan J."/>
            <person name="Labutti K."/>
            <person name="Bruns T.D."/>
            <person name="Grigoriev I.V."/>
        </authorList>
    </citation>
    <scope>NUCLEOTIDE SEQUENCE [LARGE SCALE GENOMIC DNA]</scope>
    <source>
        <strain evidence="1 2">CBS 144469</strain>
    </source>
</reference>
<dbReference type="AlphaFoldDB" id="A0A8H6HF49"/>
<sequence length="674" mass="76118">MWSAITERLIHDAQTAPTSAAHTHQSRVVERIHEVEGELRALKTCHNMLAPISRLPVEVLMSIFMTLAGLLEEEFDWKTDTQKALSWIRVSHVSSHWRGIVIDCAAIWATIPVDSDKYVSHLQTMLGRSRDAPLSIKLHNPPGRHYHTPQPRPATDALDIFQPHLHRIRDLEIIGDVNVITKFSDVGQMLCSLTLKHEAGNAGPNREHFFRMEQLPCLERLHIEGMGFIEWKLLPLGHNITSLHMQAPYNYRTGSRPSAHGLLKSLREMPQLHTLYLERHLPADFNTVPPHTSPGVDVAICPALETLFLEDSFPIIAEFLRHAQVPKINKVAFRMATLDRRTENFHPLELRKLLLGFVPPSWKPGKGAVRMLEFYSYQYSGDTELQFAIRFDADEDDANLTIMSAGSIGEYLSVFVEQLDFSKLAYLRVDTDIMSPSDWGNVSRLEMLQTIAICWQALHILLAVIHEGNPGGATSNTRLDNSYAPVPFPALTRIEVEWSEWDRSQALDDLGWEKVRYLSEVLSSRPKSNRIHTLDFRSGCPKFTMSHYDLLRNSAPDLEVIFEDGGPDSDDETDENGYLELEGPQQYSIKSSGTPHAGPDDTTPLTFLLGSLNTIFAVYQNFGTDSAQLGKLDITFDAGLTPGNYTIRAFEFVKPPAPDYVREWTGPFELVLKE</sequence>
<evidence type="ECO:0008006" key="3">
    <source>
        <dbReference type="Google" id="ProtNLM"/>
    </source>
</evidence>
<dbReference type="Gene3D" id="1.20.1280.50">
    <property type="match status" value="1"/>
</dbReference>
<keyword evidence="2" id="KW-1185">Reference proteome</keyword>
<dbReference type="EMBL" id="JACGCI010000115">
    <property type="protein sequence ID" value="KAF6744683.1"/>
    <property type="molecule type" value="Genomic_DNA"/>
</dbReference>
<comment type="caution">
    <text evidence="1">The sequence shown here is derived from an EMBL/GenBank/DDBJ whole genome shotgun (WGS) entry which is preliminary data.</text>
</comment>
<proteinExistence type="predicted"/>
<gene>
    <name evidence="1" type="ORF">DFP72DRAFT_1176655</name>
</gene>
<accession>A0A8H6HF49</accession>
<dbReference type="OrthoDB" id="2878720at2759"/>
<name>A0A8H6HF49_9AGAR</name>
<evidence type="ECO:0000313" key="2">
    <source>
        <dbReference type="Proteomes" id="UP000521943"/>
    </source>
</evidence>
<organism evidence="1 2">
    <name type="scientific">Ephemerocybe angulata</name>
    <dbReference type="NCBI Taxonomy" id="980116"/>
    <lineage>
        <taxon>Eukaryota</taxon>
        <taxon>Fungi</taxon>
        <taxon>Dikarya</taxon>
        <taxon>Basidiomycota</taxon>
        <taxon>Agaricomycotina</taxon>
        <taxon>Agaricomycetes</taxon>
        <taxon>Agaricomycetidae</taxon>
        <taxon>Agaricales</taxon>
        <taxon>Agaricineae</taxon>
        <taxon>Psathyrellaceae</taxon>
        <taxon>Ephemerocybe</taxon>
    </lineage>
</organism>